<keyword evidence="1" id="KW-1185">Reference proteome</keyword>
<evidence type="ECO:0000313" key="2">
    <source>
        <dbReference type="WBParaSite" id="nRc.2.0.1.t47123-RA"/>
    </source>
</evidence>
<protein>
    <submittedName>
        <fullName evidence="2">Uncharacterized protein</fullName>
    </submittedName>
</protein>
<proteinExistence type="predicted"/>
<dbReference type="WBParaSite" id="nRc.2.0.1.t47123-RA">
    <property type="protein sequence ID" value="nRc.2.0.1.t47123-RA"/>
    <property type="gene ID" value="nRc.2.0.1.g47123"/>
</dbReference>
<name>A0A915L9M7_ROMCU</name>
<organism evidence="1 2">
    <name type="scientific">Romanomermis culicivorax</name>
    <name type="common">Nematode worm</name>
    <dbReference type="NCBI Taxonomy" id="13658"/>
    <lineage>
        <taxon>Eukaryota</taxon>
        <taxon>Metazoa</taxon>
        <taxon>Ecdysozoa</taxon>
        <taxon>Nematoda</taxon>
        <taxon>Enoplea</taxon>
        <taxon>Dorylaimia</taxon>
        <taxon>Mermithida</taxon>
        <taxon>Mermithoidea</taxon>
        <taxon>Mermithidae</taxon>
        <taxon>Romanomermis</taxon>
    </lineage>
</organism>
<dbReference type="Proteomes" id="UP000887565">
    <property type="component" value="Unplaced"/>
</dbReference>
<sequence>MLKRIISSRADEFHPTSLQIDYIAATKRHKQFLLYLLTFEEFGFSEPHRQQNAILIRSTVIAECISLQYGLRTSGHNDAQK</sequence>
<dbReference type="AlphaFoldDB" id="A0A915L9M7"/>
<reference evidence="2" key="1">
    <citation type="submission" date="2022-11" db="UniProtKB">
        <authorList>
            <consortium name="WormBaseParasite"/>
        </authorList>
    </citation>
    <scope>IDENTIFICATION</scope>
</reference>
<evidence type="ECO:0000313" key="1">
    <source>
        <dbReference type="Proteomes" id="UP000887565"/>
    </source>
</evidence>
<accession>A0A915L9M7</accession>